<dbReference type="KEGG" id="mlr:MELLADRAFT_62745"/>
<evidence type="ECO:0000313" key="2">
    <source>
        <dbReference type="EMBL" id="EGG07259.1"/>
    </source>
</evidence>
<keyword evidence="3" id="KW-1185">Reference proteome</keyword>
<proteinExistence type="predicted"/>
<gene>
    <name evidence="2" type="ORF">MELLADRAFT_62745</name>
</gene>
<feature type="compositionally biased region" description="Acidic residues" evidence="1">
    <location>
        <begin position="391"/>
        <end position="403"/>
    </location>
</feature>
<dbReference type="VEuPathDB" id="FungiDB:MELLADRAFT_62745"/>
<evidence type="ECO:0000313" key="3">
    <source>
        <dbReference type="Proteomes" id="UP000001072"/>
    </source>
</evidence>
<dbReference type="Proteomes" id="UP000001072">
    <property type="component" value="Unassembled WGS sequence"/>
</dbReference>
<organism evidence="3">
    <name type="scientific">Melampsora larici-populina (strain 98AG31 / pathotype 3-4-7)</name>
    <name type="common">Poplar leaf rust fungus</name>
    <dbReference type="NCBI Taxonomy" id="747676"/>
    <lineage>
        <taxon>Eukaryota</taxon>
        <taxon>Fungi</taxon>
        <taxon>Dikarya</taxon>
        <taxon>Basidiomycota</taxon>
        <taxon>Pucciniomycotina</taxon>
        <taxon>Pucciniomycetes</taxon>
        <taxon>Pucciniales</taxon>
        <taxon>Melampsoraceae</taxon>
        <taxon>Melampsora</taxon>
    </lineage>
</organism>
<dbReference type="EMBL" id="GL883105">
    <property type="protein sequence ID" value="EGG07259.1"/>
    <property type="molecule type" value="Genomic_DNA"/>
</dbReference>
<feature type="region of interest" description="Disordered" evidence="1">
    <location>
        <begin position="232"/>
        <end position="262"/>
    </location>
</feature>
<dbReference type="InParanoid" id="F4RK28"/>
<protein>
    <submittedName>
        <fullName evidence="2">Uncharacterized protein</fullName>
    </submittedName>
</protein>
<dbReference type="RefSeq" id="XP_007409701.1">
    <property type="nucleotide sequence ID" value="XM_007409639.1"/>
</dbReference>
<accession>F4RK28</accession>
<name>F4RK28_MELLP</name>
<reference evidence="3" key="1">
    <citation type="journal article" date="2011" name="Proc. Natl. Acad. Sci. U.S.A.">
        <title>Obligate biotrophy features unraveled by the genomic analysis of rust fungi.</title>
        <authorList>
            <person name="Duplessis S."/>
            <person name="Cuomo C.A."/>
            <person name="Lin Y.-C."/>
            <person name="Aerts A."/>
            <person name="Tisserant E."/>
            <person name="Veneault-Fourrey C."/>
            <person name="Joly D.L."/>
            <person name="Hacquard S."/>
            <person name="Amselem J."/>
            <person name="Cantarel B.L."/>
            <person name="Chiu R."/>
            <person name="Coutinho P.M."/>
            <person name="Feau N."/>
            <person name="Field M."/>
            <person name="Frey P."/>
            <person name="Gelhaye E."/>
            <person name="Goldberg J."/>
            <person name="Grabherr M.G."/>
            <person name="Kodira C.D."/>
            <person name="Kohler A."/>
            <person name="Kuees U."/>
            <person name="Lindquist E.A."/>
            <person name="Lucas S.M."/>
            <person name="Mago R."/>
            <person name="Mauceli E."/>
            <person name="Morin E."/>
            <person name="Murat C."/>
            <person name="Pangilinan J.L."/>
            <person name="Park R."/>
            <person name="Pearson M."/>
            <person name="Quesneville H."/>
            <person name="Rouhier N."/>
            <person name="Sakthikumar S."/>
            <person name="Salamov A.A."/>
            <person name="Schmutz J."/>
            <person name="Selles B."/>
            <person name="Shapiro H."/>
            <person name="Tanguay P."/>
            <person name="Tuskan G.A."/>
            <person name="Henrissat B."/>
            <person name="Van de Peer Y."/>
            <person name="Rouze P."/>
            <person name="Ellis J.G."/>
            <person name="Dodds P.N."/>
            <person name="Schein J.E."/>
            <person name="Zhong S."/>
            <person name="Hamelin R.C."/>
            <person name="Grigoriev I.V."/>
            <person name="Szabo L.J."/>
            <person name="Martin F."/>
        </authorList>
    </citation>
    <scope>NUCLEOTIDE SEQUENCE [LARGE SCALE GENOMIC DNA]</scope>
    <source>
        <strain evidence="3">98AG31 / pathotype 3-4-7</strain>
    </source>
</reference>
<feature type="region of interest" description="Disordered" evidence="1">
    <location>
        <begin position="1"/>
        <end position="41"/>
    </location>
</feature>
<dbReference type="GeneID" id="18929963"/>
<feature type="region of interest" description="Disordered" evidence="1">
    <location>
        <begin position="99"/>
        <end position="153"/>
    </location>
</feature>
<dbReference type="HOGENOM" id="CLU_046450_0_0_1"/>
<dbReference type="AlphaFoldDB" id="F4RK28"/>
<sequence length="403" mass="44217">MSRTLSRSIRTRSHQALLDQSMGRSMPSLTGHTQSVIPQPTPTVPTSVGQLVDPPSYCTPNFTRGPTPFPGLARTPGSSIFEFNPHISPFLSSAGSSNSTSFSNLSSGTTSDGIQSFPSSPLKRPAPVPDSPAADMTKNNELPPRFEDEYNEGDVNNNNGKWSFYQDGSINSLYSTFVIYSDCILLLSSIQKLTTTMNCHLDLKMNTTITPTTLAPESPDEERKYQVHFNLWQPECPPEPEPKKQKRTAGGSRLSQRKSTKPKYKNYAPKVPTYITYSPKTADFDTVKKQLFDSCNEHLPGVSRVLENSWVAGGLAIIGFVTGSNGFKGQDKASIKKPTFFDDSFDRFNTASLKASAGTKMGFRISHENPLASENARRSLASALKDSRFEEESEASDGEEGTR</sequence>
<feature type="compositionally biased region" description="Polar residues" evidence="1">
    <location>
        <begin position="27"/>
        <end position="41"/>
    </location>
</feature>
<feature type="region of interest" description="Disordered" evidence="1">
    <location>
        <begin position="383"/>
        <end position="403"/>
    </location>
</feature>
<evidence type="ECO:0000256" key="1">
    <source>
        <dbReference type="SAM" id="MobiDB-lite"/>
    </source>
</evidence>
<feature type="compositionally biased region" description="Low complexity" evidence="1">
    <location>
        <begin position="99"/>
        <end position="111"/>
    </location>
</feature>